<dbReference type="Pfam" id="PF10079">
    <property type="entry name" value="Rossmann-like_BshC"/>
    <property type="match status" value="1"/>
</dbReference>
<dbReference type="NCBIfam" id="TIGR03998">
    <property type="entry name" value="thiol_BshC"/>
    <property type="match status" value="1"/>
</dbReference>
<feature type="domain" description="Bacillithiol biosynthesis BshC N-terminal Rossmann-like" evidence="3">
    <location>
        <begin position="1"/>
        <end position="381"/>
    </location>
</feature>
<comment type="function">
    <text evidence="2">Involved in bacillithiol (BSH) biosynthesis. May catalyze the last step of the pathway, the addition of cysteine to glucosamine malate (GlcN-Mal) to generate BSH.</text>
</comment>
<dbReference type="EC" id="6.-.-.-" evidence="2"/>
<dbReference type="InterPro" id="IPR055398">
    <property type="entry name" value="Rossmann-like_BshC"/>
</dbReference>
<reference evidence="5 6" key="1">
    <citation type="submission" date="2017-01" db="EMBL/GenBank/DDBJ databases">
        <title>Draft genome sequence of Bacillus oleronius.</title>
        <authorList>
            <person name="Allam M."/>
        </authorList>
    </citation>
    <scope>NUCLEOTIDE SEQUENCE [LARGE SCALE GENOMIC DNA]</scope>
    <source>
        <strain evidence="5 6">DSM 9356</strain>
    </source>
</reference>
<comment type="caution">
    <text evidence="5">The sequence shown here is derived from an EMBL/GenBank/DDBJ whole genome shotgun (WGS) entry which is preliminary data.</text>
</comment>
<evidence type="ECO:0000256" key="2">
    <source>
        <dbReference type="HAMAP-Rule" id="MF_01867"/>
    </source>
</evidence>
<dbReference type="AlphaFoldDB" id="A0A8E2IC27"/>
<accession>A0A8E2IC27</accession>
<dbReference type="RefSeq" id="WP_058002549.1">
    <property type="nucleotide sequence ID" value="NZ_CP065424.1"/>
</dbReference>
<dbReference type="InterPro" id="IPR011199">
    <property type="entry name" value="Bacillithiol_biosynth_BshC"/>
</dbReference>
<dbReference type="InterPro" id="IPR055399">
    <property type="entry name" value="CC_BshC"/>
</dbReference>
<feature type="domain" description="Bacillithiol biosynthesis BshC C-terminal coiled-coil" evidence="4">
    <location>
        <begin position="383"/>
        <end position="538"/>
    </location>
</feature>
<name>A0A8E2IC27_9BACI</name>
<evidence type="ECO:0000259" key="3">
    <source>
        <dbReference type="Pfam" id="PF10079"/>
    </source>
</evidence>
<dbReference type="PIRSF" id="PIRSF012535">
    <property type="entry name" value="UCP012535"/>
    <property type="match status" value="1"/>
</dbReference>
<protein>
    <recommendedName>
        <fullName evidence="2">Putative cysteine ligase BshC</fullName>
        <ecNumber evidence="2">6.-.-.-</ecNumber>
    </recommendedName>
</protein>
<gene>
    <name evidence="2" type="primary">bshC</name>
    <name evidence="5" type="ORF">BWZ43_11485</name>
</gene>
<dbReference type="EMBL" id="MTLA01000126">
    <property type="protein sequence ID" value="OOP68225.1"/>
    <property type="molecule type" value="Genomic_DNA"/>
</dbReference>
<evidence type="ECO:0000259" key="4">
    <source>
        <dbReference type="Pfam" id="PF24850"/>
    </source>
</evidence>
<evidence type="ECO:0000313" key="6">
    <source>
        <dbReference type="Proteomes" id="UP000189761"/>
    </source>
</evidence>
<comment type="similarity">
    <text evidence="2">Belongs to the BshC family.</text>
</comment>
<proteinExistence type="inferred from homology"/>
<dbReference type="GO" id="GO:0016874">
    <property type="term" value="F:ligase activity"/>
    <property type="evidence" value="ECO:0007669"/>
    <property type="project" value="UniProtKB-UniRule"/>
</dbReference>
<keyword evidence="1 2" id="KW-0436">Ligase</keyword>
<dbReference type="Proteomes" id="UP000189761">
    <property type="component" value="Unassembled WGS sequence"/>
</dbReference>
<evidence type="ECO:0000313" key="5">
    <source>
        <dbReference type="EMBL" id="OOP68225.1"/>
    </source>
</evidence>
<evidence type="ECO:0000256" key="1">
    <source>
        <dbReference type="ARBA" id="ARBA00022598"/>
    </source>
</evidence>
<dbReference type="Pfam" id="PF24850">
    <property type="entry name" value="CC_BshC"/>
    <property type="match status" value="1"/>
</dbReference>
<sequence length="539" mass="63504">MELENISIPATNRFASLYLEQEEPVNHFFHYDIKEKTVFKKRMEDLHNRNFARQELVKCIEQYMDRFPKSNEIQQSLNKLQQDDSLVVIGGQQAGLLTGPLYTIHKIISIIILAREQEEKLKCPVIPVFWIAGEDHDYLEVNHVYAESERSIKKISYAEGPIDKRMVSDLEFDKEHMQKWVNKVFEHFGETLETKKIMKSIDEAINHSRTIVDFFTYLVVDMFKKYGLLVIDSADKQLRELEKPFFRNMIENYEKITEQVLKQQNIINGFDFPNTIDISENALNLFYYDGHERQLLEFNKAKNGFVGKSGDCFFTKDDLLTLLEEKPEAFSNNVVTRPIMQESLFPTLAFIAGPGEIAYWGELKLAFESLNILMPPIIPRLNITFLERSIESDIKHLNLSAEKIIRNGLEIERQQYWNSIKDQTTETIIDETSVFLEKQYQYLKDSADKSLLPIVEKNLQFHLKQLEFLQRKANLLTMQKNDNSLERLNRMERLLRPNGAPQERLWNIYYFMNKYGEEFLSQIMKLNYVFDGTHKLIRI</sequence>
<dbReference type="HAMAP" id="MF_01867">
    <property type="entry name" value="BshC"/>
    <property type="match status" value="1"/>
</dbReference>
<keyword evidence="6" id="KW-1185">Reference proteome</keyword>
<organism evidence="5 6">
    <name type="scientific">Heyndrickxia oleronia</name>
    <dbReference type="NCBI Taxonomy" id="38875"/>
    <lineage>
        <taxon>Bacteria</taxon>
        <taxon>Bacillati</taxon>
        <taxon>Bacillota</taxon>
        <taxon>Bacilli</taxon>
        <taxon>Bacillales</taxon>
        <taxon>Bacillaceae</taxon>
        <taxon>Heyndrickxia</taxon>
    </lineage>
</organism>